<accession>A0A7J9DZS5</accession>
<organism evidence="1 2">
    <name type="scientific">Gossypium trilobum</name>
    <dbReference type="NCBI Taxonomy" id="34281"/>
    <lineage>
        <taxon>Eukaryota</taxon>
        <taxon>Viridiplantae</taxon>
        <taxon>Streptophyta</taxon>
        <taxon>Embryophyta</taxon>
        <taxon>Tracheophyta</taxon>
        <taxon>Spermatophyta</taxon>
        <taxon>Magnoliopsida</taxon>
        <taxon>eudicotyledons</taxon>
        <taxon>Gunneridae</taxon>
        <taxon>Pentapetalae</taxon>
        <taxon>rosids</taxon>
        <taxon>malvids</taxon>
        <taxon>Malvales</taxon>
        <taxon>Malvaceae</taxon>
        <taxon>Malvoideae</taxon>
        <taxon>Gossypium</taxon>
    </lineage>
</organism>
<proteinExistence type="predicted"/>
<name>A0A7J9DZS5_9ROSI</name>
<reference evidence="1 2" key="1">
    <citation type="journal article" date="2019" name="Genome Biol. Evol.">
        <title>Insights into the evolution of the New World diploid cottons (Gossypium, subgenus Houzingenia) based on genome sequencing.</title>
        <authorList>
            <person name="Grover C.E."/>
            <person name="Arick M.A. 2nd"/>
            <person name="Thrash A."/>
            <person name="Conover J.L."/>
            <person name="Sanders W.S."/>
            <person name="Peterson D.G."/>
            <person name="Frelichowski J.E."/>
            <person name="Scheffler J.A."/>
            <person name="Scheffler B.E."/>
            <person name="Wendel J.F."/>
        </authorList>
    </citation>
    <scope>NUCLEOTIDE SEQUENCE [LARGE SCALE GENOMIC DNA]</scope>
    <source>
        <strain evidence="1">8</strain>
        <tissue evidence="1">Leaf</tissue>
    </source>
</reference>
<dbReference type="Proteomes" id="UP000593568">
    <property type="component" value="Unassembled WGS sequence"/>
</dbReference>
<dbReference type="EMBL" id="JABEZW010000005">
    <property type="protein sequence ID" value="MBA0766088.1"/>
    <property type="molecule type" value="Genomic_DNA"/>
</dbReference>
<evidence type="ECO:0000313" key="1">
    <source>
        <dbReference type="EMBL" id="MBA0766088.1"/>
    </source>
</evidence>
<comment type="caution">
    <text evidence="1">The sequence shown here is derived from an EMBL/GenBank/DDBJ whole genome shotgun (WGS) entry which is preliminary data.</text>
</comment>
<protein>
    <submittedName>
        <fullName evidence="1">Uncharacterized protein</fullName>
    </submittedName>
</protein>
<keyword evidence="2" id="KW-1185">Reference proteome</keyword>
<dbReference type="AlphaFoldDB" id="A0A7J9DZS5"/>
<sequence>MFSSIEYHITGVFNSGLITQVGGIKVA</sequence>
<evidence type="ECO:0000313" key="2">
    <source>
        <dbReference type="Proteomes" id="UP000593568"/>
    </source>
</evidence>
<gene>
    <name evidence="1" type="ORF">Gotri_015164</name>
</gene>